<feature type="compositionally biased region" description="Basic and acidic residues" evidence="1">
    <location>
        <begin position="114"/>
        <end position="132"/>
    </location>
</feature>
<dbReference type="Pfam" id="PF06221">
    <property type="entry name" value="zf-C2HC5"/>
    <property type="match status" value="1"/>
</dbReference>
<dbReference type="InterPro" id="IPR039128">
    <property type="entry name" value="TRIP4-like"/>
</dbReference>
<dbReference type="EMBL" id="CP015055">
    <property type="protein sequence ID" value="QGN14338.1"/>
    <property type="molecule type" value="Genomic_DNA"/>
</dbReference>
<feature type="compositionally biased region" description="Basic and acidic residues" evidence="1">
    <location>
        <begin position="260"/>
        <end position="277"/>
    </location>
</feature>
<organism evidence="3 4">
    <name type="scientific">Kluyveromyces marxianus</name>
    <name type="common">Yeast</name>
    <name type="synonym">Candida kefyr</name>
    <dbReference type="NCBI Taxonomy" id="4911"/>
    <lineage>
        <taxon>Eukaryota</taxon>
        <taxon>Fungi</taxon>
        <taxon>Dikarya</taxon>
        <taxon>Ascomycota</taxon>
        <taxon>Saccharomycotina</taxon>
        <taxon>Saccharomycetes</taxon>
        <taxon>Saccharomycetales</taxon>
        <taxon>Saccharomycetaceae</taxon>
        <taxon>Kluyveromyces</taxon>
    </lineage>
</organism>
<dbReference type="PANTHER" id="PTHR12963">
    <property type="entry name" value="THYROID RECEPTOR INTERACTING PROTEIN RELATED"/>
    <property type="match status" value="1"/>
</dbReference>
<dbReference type="Proteomes" id="UP000422736">
    <property type="component" value="Chromosome 2"/>
</dbReference>
<dbReference type="PANTHER" id="PTHR12963:SF4">
    <property type="entry name" value="ACTIVATING SIGNAL COINTEGRATOR 1"/>
    <property type="match status" value="1"/>
</dbReference>
<evidence type="ECO:0000313" key="4">
    <source>
        <dbReference type="Proteomes" id="UP000422736"/>
    </source>
</evidence>
<sequence>MTKEQAIEYAVQELPNILPLDSDQIKDLCEQIIKENGGDSERIAQALFEILGQDDLSVHFIFEFNERLMEPPKSVKPVAPVKPVSPVKPVKSVSPVKPVAPVKQAKPKTSTVRSDQHPVKESAPRKTSKDSKEIRLESLKDIDDVLKMLELRSGTGNPEQYKCNCQGTRHPIFDPAPNCLHCGKIICVKEGLHMNNCSFCQEELIPREERENIMKLLQMEKEHIELKKVQENMPKPKPKQTKKYKITSGAGTNLWKEQEKMLQRVEKDRNQERETKRQQILNQDEEAGGDEDEEEQLKEARMRLEKLLHYQDTSAERTKIIDNASDFALNEDVMWGSAYERALQLKKQQRNLRKWEKIEKERNGRREKIVLDLTIGKDGKVVMTEAVKKKNGNDNVNAASDDEFDDISDEEDLQDLEDIHNLKAEISSQREQERSKLQSRVWDYEKAQAEFSKPVYVPGPDEQTEKVPERPEVQKKVHRVQVGDNDRPSLQDNILAIL</sequence>
<proteinExistence type="predicted"/>
<gene>
    <name evidence="3" type="primary">RQT4</name>
    <name evidence="3" type="ORF">FIM1_998</name>
</gene>
<protein>
    <submittedName>
        <fullName evidence="3">YKR023W</fullName>
    </submittedName>
</protein>
<keyword evidence="4" id="KW-1185">Reference proteome</keyword>
<feature type="compositionally biased region" description="Acidic residues" evidence="1">
    <location>
        <begin position="283"/>
        <end position="296"/>
    </location>
</feature>
<dbReference type="InterPro" id="IPR009349">
    <property type="entry name" value="TRIP4/RQT4_C2HC5_Znf"/>
</dbReference>
<evidence type="ECO:0000313" key="3">
    <source>
        <dbReference type="EMBL" id="QGN14338.1"/>
    </source>
</evidence>
<evidence type="ECO:0000256" key="1">
    <source>
        <dbReference type="SAM" id="MobiDB-lite"/>
    </source>
</evidence>
<feature type="compositionally biased region" description="Basic and acidic residues" evidence="1">
    <location>
        <begin position="463"/>
        <end position="475"/>
    </location>
</feature>
<evidence type="ECO:0000259" key="2">
    <source>
        <dbReference type="Pfam" id="PF06221"/>
    </source>
</evidence>
<accession>A0ABX6ETB2</accession>
<feature type="region of interest" description="Disordered" evidence="1">
    <location>
        <begin position="260"/>
        <end position="297"/>
    </location>
</feature>
<feature type="compositionally biased region" description="Low complexity" evidence="1">
    <location>
        <begin position="74"/>
        <end position="108"/>
    </location>
</feature>
<feature type="region of interest" description="Disordered" evidence="1">
    <location>
        <begin position="453"/>
        <end position="487"/>
    </location>
</feature>
<feature type="domain" description="TRIP4/RQT4 C2HC5-type zinc finger" evidence="2">
    <location>
        <begin position="161"/>
        <end position="213"/>
    </location>
</feature>
<reference evidence="3 4" key="1">
    <citation type="submission" date="2016-03" db="EMBL/GenBank/DDBJ databases">
        <title>How can Kluyveromyces marxianus grow so fast - potential evolutionary course in Saccharomyces Complex revealed by comparative genomics.</title>
        <authorList>
            <person name="Mo W."/>
            <person name="Lu W."/>
            <person name="Yang X."/>
            <person name="Qi J."/>
            <person name="Lv H."/>
        </authorList>
    </citation>
    <scope>NUCLEOTIDE SEQUENCE [LARGE SCALE GENOMIC DNA]</scope>
    <source>
        <strain evidence="3 4">FIM1</strain>
    </source>
</reference>
<name>A0ABX6ETB2_KLUMA</name>
<feature type="region of interest" description="Disordered" evidence="1">
    <location>
        <begin position="74"/>
        <end position="132"/>
    </location>
</feature>